<dbReference type="PANTHER" id="PTHR42808">
    <property type="entry name" value="HYDROXYSTEROID DEHYDROGENASE-LIKE PROTEIN 2"/>
    <property type="match status" value="1"/>
</dbReference>
<accession>A0A1M5AKN9</accession>
<dbReference type="AlphaFoldDB" id="A0A1M5AKN9"/>
<dbReference type="Proteomes" id="UP000184196">
    <property type="component" value="Unassembled WGS sequence"/>
</dbReference>
<evidence type="ECO:0000256" key="2">
    <source>
        <dbReference type="ARBA" id="ARBA00022857"/>
    </source>
</evidence>
<evidence type="ECO:0000256" key="3">
    <source>
        <dbReference type="ARBA" id="ARBA00023002"/>
    </source>
</evidence>
<comment type="similarity">
    <text evidence="1">Belongs to the short-chain dehydrogenases/reductases (SDR) family.</text>
</comment>
<name>A0A1M5AKN9_9FIRM</name>
<dbReference type="EMBL" id="FQUW01000022">
    <property type="protein sequence ID" value="SHF30831.1"/>
    <property type="molecule type" value="Genomic_DNA"/>
</dbReference>
<proteinExistence type="inferred from homology"/>
<dbReference type="InterPro" id="IPR003033">
    <property type="entry name" value="SCP2_sterol-bd_dom"/>
</dbReference>
<dbReference type="Pfam" id="PF02036">
    <property type="entry name" value="SCP2"/>
    <property type="match status" value="1"/>
</dbReference>
<keyword evidence="3" id="KW-0560">Oxidoreductase</keyword>
<dbReference type="GO" id="GO:0016491">
    <property type="term" value="F:oxidoreductase activity"/>
    <property type="evidence" value="ECO:0007669"/>
    <property type="project" value="UniProtKB-KW"/>
</dbReference>
<feature type="domain" description="SCP2" evidence="4">
    <location>
        <begin position="12"/>
        <end position="105"/>
    </location>
</feature>
<dbReference type="OrthoDB" id="9804656at2"/>
<dbReference type="SUPFAM" id="SSF55718">
    <property type="entry name" value="SCP-like"/>
    <property type="match status" value="1"/>
</dbReference>
<dbReference type="RefSeq" id="WP_083543185.1">
    <property type="nucleotide sequence ID" value="NZ_FQUW01000022.1"/>
</dbReference>
<evidence type="ECO:0000313" key="5">
    <source>
        <dbReference type="EMBL" id="SHF30831.1"/>
    </source>
</evidence>
<evidence type="ECO:0000313" key="6">
    <source>
        <dbReference type="Proteomes" id="UP000184196"/>
    </source>
</evidence>
<dbReference type="InterPro" id="IPR036527">
    <property type="entry name" value="SCP2_sterol-bd_dom_sf"/>
</dbReference>
<dbReference type="InterPro" id="IPR051935">
    <property type="entry name" value="HSDL2"/>
</dbReference>
<dbReference type="PANTHER" id="PTHR42808:SF3">
    <property type="entry name" value="HYDROXYSTEROID DEHYDROGENASE-LIKE PROTEIN 2"/>
    <property type="match status" value="1"/>
</dbReference>
<sequence length="105" mass="11323">MFTLEETVEKLKENISAPPGMEATTATYQFILEGDGGGNYILKFQDGRGSIEQGTAENPDVTITMQVSDFIDLVSGKLNAITAFMTGKLTISGDFNLALKLQSLL</sequence>
<evidence type="ECO:0000256" key="1">
    <source>
        <dbReference type="ARBA" id="ARBA00006484"/>
    </source>
</evidence>
<keyword evidence="6" id="KW-1185">Reference proteome</keyword>
<dbReference type="Gene3D" id="3.30.1050.10">
    <property type="entry name" value="SCP2 sterol-binding domain"/>
    <property type="match status" value="1"/>
</dbReference>
<reference evidence="6" key="1">
    <citation type="submission" date="2016-11" db="EMBL/GenBank/DDBJ databases">
        <authorList>
            <person name="Varghese N."/>
            <person name="Submissions S."/>
        </authorList>
    </citation>
    <scope>NUCLEOTIDE SEQUENCE [LARGE SCALE GENOMIC DNA]</scope>
    <source>
        <strain evidence="6">DSM 11792</strain>
    </source>
</reference>
<gene>
    <name evidence="5" type="ORF">SAMN02745218_01934</name>
</gene>
<keyword evidence="2" id="KW-0521">NADP</keyword>
<organism evidence="5 6">
    <name type="scientific">Desulfofundulus australicus DSM 11792</name>
    <dbReference type="NCBI Taxonomy" id="1121425"/>
    <lineage>
        <taxon>Bacteria</taxon>
        <taxon>Bacillati</taxon>
        <taxon>Bacillota</taxon>
        <taxon>Clostridia</taxon>
        <taxon>Eubacteriales</taxon>
        <taxon>Peptococcaceae</taxon>
        <taxon>Desulfofundulus</taxon>
    </lineage>
</organism>
<evidence type="ECO:0000259" key="4">
    <source>
        <dbReference type="Pfam" id="PF02036"/>
    </source>
</evidence>
<protein>
    <submittedName>
        <fullName evidence="5">Putative sterol carrier protein</fullName>
    </submittedName>
</protein>